<keyword evidence="3" id="KW-1185">Reference proteome</keyword>
<evidence type="ECO:0000256" key="1">
    <source>
        <dbReference type="SAM" id="MobiDB-lite"/>
    </source>
</evidence>
<protein>
    <submittedName>
        <fullName evidence="2">Uncharacterized protein</fullName>
    </submittedName>
</protein>
<proteinExistence type="predicted"/>
<reference evidence="2 3" key="1">
    <citation type="submission" date="2019-01" db="EMBL/GenBank/DDBJ databases">
        <authorList>
            <person name="Ferrante I. M."/>
        </authorList>
    </citation>
    <scope>NUCLEOTIDE SEQUENCE [LARGE SCALE GENOMIC DNA]</scope>
    <source>
        <strain evidence="2 3">B856</strain>
    </source>
</reference>
<accession>A0A448ZQY9</accession>
<feature type="region of interest" description="Disordered" evidence="1">
    <location>
        <begin position="1"/>
        <end position="51"/>
    </location>
</feature>
<evidence type="ECO:0000313" key="2">
    <source>
        <dbReference type="EMBL" id="VEU44383.1"/>
    </source>
</evidence>
<gene>
    <name evidence="2" type="ORF">PSNMU_V1.4_AUG-EV-PASAV3_0114860</name>
</gene>
<sequence length="81" mass="9349">MNNQIISQNNHIATPLQEQNKSSTTAVSISNKMTDDASCTTKATATDKSQSIHGNKYMKRIRRRISIARRRMQDFRFVIEY</sequence>
<evidence type="ECO:0000313" key="3">
    <source>
        <dbReference type="Proteomes" id="UP000291116"/>
    </source>
</evidence>
<dbReference type="EMBL" id="CAACVS010000640">
    <property type="protein sequence ID" value="VEU44383.1"/>
    <property type="molecule type" value="Genomic_DNA"/>
</dbReference>
<organism evidence="2 3">
    <name type="scientific">Pseudo-nitzschia multistriata</name>
    <dbReference type="NCBI Taxonomy" id="183589"/>
    <lineage>
        <taxon>Eukaryota</taxon>
        <taxon>Sar</taxon>
        <taxon>Stramenopiles</taxon>
        <taxon>Ochrophyta</taxon>
        <taxon>Bacillariophyta</taxon>
        <taxon>Bacillariophyceae</taxon>
        <taxon>Bacillariophycidae</taxon>
        <taxon>Bacillariales</taxon>
        <taxon>Bacillariaceae</taxon>
        <taxon>Pseudo-nitzschia</taxon>
    </lineage>
</organism>
<dbReference type="AlphaFoldDB" id="A0A448ZQY9"/>
<dbReference type="Proteomes" id="UP000291116">
    <property type="component" value="Unassembled WGS sequence"/>
</dbReference>
<name>A0A448ZQY9_9STRA</name>